<dbReference type="GO" id="GO:0016301">
    <property type="term" value="F:kinase activity"/>
    <property type="evidence" value="ECO:0007669"/>
    <property type="project" value="UniProtKB-KW"/>
</dbReference>
<organism evidence="1 2">
    <name type="scientific">Shouchella xiaoxiensis</name>
    <dbReference type="NCBI Taxonomy" id="766895"/>
    <lineage>
        <taxon>Bacteria</taxon>
        <taxon>Bacillati</taxon>
        <taxon>Bacillota</taxon>
        <taxon>Bacilli</taxon>
        <taxon>Bacillales</taxon>
        <taxon>Bacillaceae</taxon>
        <taxon>Shouchella</taxon>
    </lineage>
</organism>
<dbReference type="InterPro" id="IPR027417">
    <property type="entry name" value="P-loop_NTPase"/>
</dbReference>
<dbReference type="NCBIfam" id="NF005251">
    <property type="entry name" value="PRK06762.1-1"/>
    <property type="match status" value="1"/>
</dbReference>
<evidence type="ECO:0000313" key="1">
    <source>
        <dbReference type="EMBL" id="MBM7837821.1"/>
    </source>
</evidence>
<evidence type="ECO:0000313" key="2">
    <source>
        <dbReference type="Proteomes" id="UP001179280"/>
    </source>
</evidence>
<dbReference type="EMBL" id="JAFBCV010000002">
    <property type="protein sequence ID" value="MBM7837821.1"/>
    <property type="molecule type" value="Genomic_DNA"/>
</dbReference>
<proteinExistence type="predicted"/>
<dbReference type="NCBIfam" id="NF005253">
    <property type="entry name" value="PRK06762.1-4"/>
    <property type="match status" value="1"/>
</dbReference>
<dbReference type="Gene3D" id="3.40.50.300">
    <property type="entry name" value="P-loop containing nucleotide triphosphate hydrolases"/>
    <property type="match status" value="1"/>
</dbReference>
<dbReference type="Pfam" id="PF13671">
    <property type="entry name" value="AAA_33"/>
    <property type="match status" value="1"/>
</dbReference>
<gene>
    <name evidence="1" type="ORF">JOC54_001052</name>
</gene>
<accession>A0ABS2SS44</accession>
<keyword evidence="2" id="KW-1185">Reference proteome</keyword>
<reference evidence="1" key="1">
    <citation type="submission" date="2021-01" db="EMBL/GenBank/DDBJ databases">
        <title>Genomic Encyclopedia of Type Strains, Phase IV (KMG-IV): sequencing the most valuable type-strain genomes for metagenomic binning, comparative biology and taxonomic classification.</title>
        <authorList>
            <person name="Goeker M."/>
        </authorList>
    </citation>
    <scope>NUCLEOTIDE SEQUENCE</scope>
    <source>
        <strain evidence="1">DSM 21943</strain>
    </source>
</reference>
<name>A0ABS2SS44_9BACI</name>
<dbReference type="Proteomes" id="UP001179280">
    <property type="component" value="Unassembled WGS sequence"/>
</dbReference>
<dbReference type="NCBIfam" id="NF005255">
    <property type="entry name" value="PRK06762.2-2"/>
    <property type="match status" value="1"/>
</dbReference>
<keyword evidence="1" id="KW-0808">Transferase</keyword>
<comment type="caution">
    <text evidence="1">The sequence shown here is derived from an EMBL/GenBank/DDBJ whole genome shotgun (WGS) entry which is preliminary data.</text>
</comment>
<dbReference type="RefSeq" id="WP_204464902.1">
    <property type="nucleotide sequence ID" value="NZ_JAFBCV010000002.1"/>
</dbReference>
<protein>
    <submittedName>
        <fullName evidence="1">Kinase</fullName>
    </submittedName>
</protein>
<keyword evidence="1" id="KW-0418">Kinase</keyword>
<sequence>MKSTLIIIRGNSRSGKTTAAKQLQAQLGHGTLLVSQDVVRREMLKVHDRDGNLAIELIGQIAAYGRDTCDYVIVEGILYKERYGKMLFNLIEQFDANVHTYYFDIPFEETIRRHKSSSKIAEFGEDALRSWWNPDDYLGVAGEVSLSADMSESDVVNLILKQTIGK</sequence>
<dbReference type="SUPFAM" id="SSF52540">
    <property type="entry name" value="P-loop containing nucleoside triphosphate hydrolases"/>
    <property type="match status" value="1"/>
</dbReference>